<comment type="caution">
    <text evidence="3">The sequence shown here is derived from an EMBL/GenBank/DDBJ whole genome shotgun (WGS) entry which is preliminary data.</text>
</comment>
<proteinExistence type="predicted"/>
<evidence type="ECO:0000313" key="4">
    <source>
        <dbReference type="Proteomes" id="UP000297777"/>
    </source>
</evidence>
<reference evidence="3 4" key="1">
    <citation type="submission" date="2017-12" db="EMBL/GenBank/DDBJ databases">
        <title>Comparative genomics of Botrytis spp.</title>
        <authorList>
            <person name="Valero-Jimenez C.A."/>
            <person name="Tapia P."/>
            <person name="Veloso J."/>
            <person name="Silva-Moreno E."/>
            <person name="Staats M."/>
            <person name="Valdes J.H."/>
            <person name="Van Kan J.A.L."/>
        </authorList>
    </citation>
    <scope>NUCLEOTIDE SEQUENCE [LARGE SCALE GENOMIC DNA]</scope>
    <source>
        <strain evidence="3 4">Bt9001</strain>
    </source>
</reference>
<dbReference type="EMBL" id="PQXH01000092">
    <property type="protein sequence ID" value="TGO12201.1"/>
    <property type="molecule type" value="Genomic_DNA"/>
</dbReference>
<feature type="compositionally biased region" description="Basic and acidic residues" evidence="1">
    <location>
        <begin position="68"/>
        <end position="81"/>
    </location>
</feature>
<feature type="region of interest" description="Disordered" evidence="1">
    <location>
        <begin position="68"/>
        <end position="91"/>
    </location>
</feature>
<gene>
    <name evidence="3" type="ORF">BTUL_0092g00010</name>
</gene>
<keyword evidence="4" id="KW-1185">Reference proteome</keyword>
<evidence type="ECO:0000256" key="1">
    <source>
        <dbReference type="SAM" id="MobiDB-lite"/>
    </source>
</evidence>
<dbReference type="AlphaFoldDB" id="A0A4Z1ESQ6"/>
<dbReference type="OrthoDB" id="3548406at2759"/>
<organism evidence="3 4">
    <name type="scientific">Botrytis tulipae</name>
    <dbReference type="NCBI Taxonomy" id="87230"/>
    <lineage>
        <taxon>Eukaryota</taxon>
        <taxon>Fungi</taxon>
        <taxon>Dikarya</taxon>
        <taxon>Ascomycota</taxon>
        <taxon>Pezizomycotina</taxon>
        <taxon>Leotiomycetes</taxon>
        <taxon>Helotiales</taxon>
        <taxon>Sclerotiniaceae</taxon>
        <taxon>Botrytis</taxon>
    </lineage>
</organism>
<keyword evidence="2" id="KW-1133">Transmembrane helix</keyword>
<evidence type="ECO:0000256" key="2">
    <source>
        <dbReference type="SAM" id="Phobius"/>
    </source>
</evidence>
<feature type="transmembrane region" description="Helical" evidence="2">
    <location>
        <begin position="124"/>
        <end position="149"/>
    </location>
</feature>
<sequence>MNAEVQYFQYLAQSAGTDSRGRRYPEGSTIVNSEEYQQVSYPTPSNRRRPTPEFTDWNFLSEWERSMQPKKKLPESQHKTPENLVSNLQEPIPEYDTHPQAQYKSQKTTQEINQPKQSRKASGIFHGCMIPASILIGALIISILSHPFFSAAENFVKEAFLILFISFFIPINYALNRDTL</sequence>
<keyword evidence="2" id="KW-0472">Membrane</keyword>
<dbReference type="Proteomes" id="UP000297777">
    <property type="component" value="Unassembled WGS sequence"/>
</dbReference>
<keyword evidence="2" id="KW-0812">Transmembrane</keyword>
<protein>
    <submittedName>
        <fullName evidence="3">Uncharacterized protein</fullName>
    </submittedName>
</protein>
<accession>A0A4Z1ESQ6</accession>
<feature type="transmembrane region" description="Helical" evidence="2">
    <location>
        <begin position="155"/>
        <end position="175"/>
    </location>
</feature>
<name>A0A4Z1ESQ6_9HELO</name>
<evidence type="ECO:0000313" key="3">
    <source>
        <dbReference type="EMBL" id="TGO12201.1"/>
    </source>
</evidence>